<dbReference type="PANTHER" id="PTHR23069">
    <property type="entry name" value="AAA DOMAIN-CONTAINING"/>
    <property type="match status" value="1"/>
</dbReference>
<dbReference type="PANTHER" id="PTHR23069:SF0">
    <property type="entry name" value="TAT-BINDING HOMOLOG 7"/>
    <property type="match status" value="1"/>
</dbReference>
<evidence type="ECO:0000313" key="5">
    <source>
        <dbReference type="Proteomes" id="UP000193922"/>
    </source>
</evidence>
<dbReference type="GO" id="GO:0006337">
    <property type="term" value="P:nucleosome disassembly"/>
    <property type="evidence" value="ECO:0007669"/>
    <property type="project" value="TreeGrafter"/>
</dbReference>
<keyword evidence="5" id="KW-1185">Reference proteome</keyword>
<dbReference type="EMBL" id="MCFD01000145">
    <property type="protein sequence ID" value="ORX63882.1"/>
    <property type="molecule type" value="Genomic_DNA"/>
</dbReference>
<dbReference type="GO" id="GO:0016887">
    <property type="term" value="F:ATP hydrolysis activity"/>
    <property type="evidence" value="ECO:0007669"/>
    <property type="project" value="TreeGrafter"/>
</dbReference>
<evidence type="ECO:0000256" key="3">
    <source>
        <dbReference type="ARBA" id="ARBA00022840"/>
    </source>
</evidence>
<dbReference type="InterPro" id="IPR045199">
    <property type="entry name" value="ATAD2-like"/>
</dbReference>
<dbReference type="GO" id="GO:0003682">
    <property type="term" value="F:chromatin binding"/>
    <property type="evidence" value="ECO:0007669"/>
    <property type="project" value="TreeGrafter"/>
</dbReference>
<dbReference type="GO" id="GO:0005634">
    <property type="term" value="C:nucleus"/>
    <property type="evidence" value="ECO:0007669"/>
    <property type="project" value="TreeGrafter"/>
</dbReference>
<organism evidence="4 5">
    <name type="scientific">Linderina pennispora</name>
    <dbReference type="NCBI Taxonomy" id="61395"/>
    <lineage>
        <taxon>Eukaryota</taxon>
        <taxon>Fungi</taxon>
        <taxon>Fungi incertae sedis</taxon>
        <taxon>Zoopagomycota</taxon>
        <taxon>Kickxellomycotina</taxon>
        <taxon>Kickxellomycetes</taxon>
        <taxon>Kickxellales</taxon>
        <taxon>Kickxellaceae</taxon>
        <taxon>Linderina</taxon>
    </lineage>
</organism>
<name>A0A1Y1VRG1_9FUNG</name>
<accession>A0A1Y1VRG1</accession>
<dbReference type="GO" id="GO:0005524">
    <property type="term" value="F:ATP binding"/>
    <property type="evidence" value="ECO:0007669"/>
    <property type="project" value="UniProtKB-KW"/>
</dbReference>
<evidence type="ECO:0000256" key="1">
    <source>
        <dbReference type="ARBA" id="ARBA00006914"/>
    </source>
</evidence>
<dbReference type="GO" id="GO:0045815">
    <property type="term" value="P:transcription initiation-coupled chromatin remodeling"/>
    <property type="evidence" value="ECO:0007669"/>
    <property type="project" value="TreeGrafter"/>
</dbReference>
<proteinExistence type="inferred from homology"/>
<dbReference type="STRING" id="61395.A0A1Y1VRG1"/>
<dbReference type="RefSeq" id="XP_040739090.1">
    <property type="nucleotide sequence ID" value="XM_040891895.1"/>
</dbReference>
<dbReference type="GO" id="GO:0042393">
    <property type="term" value="F:histone binding"/>
    <property type="evidence" value="ECO:0007669"/>
    <property type="project" value="TreeGrafter"/>
</dbReference>
<dbReference type="GeneID" id="63808543"/>
<dbReference type="Proteomes" id="UP000193922">
    <property type="component" value="Unassembled WGS sequence"/>
</dbReference>
<reference evidence="4 5" key="1">
    <citation type="submission" date="2016-07" db="EMBL/GenBank/DDBJ databases">
        <title>Pervasive Adenine N6-methylation of Active Genes in Fungi.</title>
        <authorList>
            <consortium name="DOE Joint Genome Institute"/>
            <person name="Mondo S.J."/>
            <person name="Dannebaum R.O."/>
            <person name="Kuo R.C."/>
            <person name="Labutti K."/>
            <person name="Haridas S."/>
            <person name="Kuo A."/>
            <person name="Salamov A."/>
            <person name="Ahrendt S.R."/>
            <person name="Lipzen A."/>
            <person name="Sullivan W."/>
            <person name="Andreopoulos W.B."/>
            <person name="Clum A."/>
            <person name="Lindquist E."/>
            <person name="Daum C."/>
            <person name="Ramamoorthy G.K."/>
            <person name="Gryganskyi A."/>
            <person name="Culley D."/>
            <person name="Magnuson J.K."/>
            <person name="James T.Y."/>
            <person name="O'Malley M.A."/>
            <person name="Stajich J.E."/>
            <person name="Spatafora J.W."/>
            <person name="Visel A."/>
            <person name="Grigoriev I.V."/>
        </authorList>
    </citation>
    <scope>NUCLEOTIDE SEQUENCE [LARGE SCALE GENOMIC DNA]</scope>
    <source>
        <strain evidence="4 5">ATCC 12442</strain>
    </source>
</reference>
<evidence type="ECO:0000256" key="2">
    <source>
        <dbReference type="ARBA" id="ARBA00022741"/>
    </source>
</evidence>
<dbReference type="GO" id="GO:0006334">
    <property type="term" value="P:nucleosome assembly"/>
    <property type="evidence" value="ECO:0007669"/>
    <property type="project" value="TreeGrafter"/>
</dbReference>
<protein>
    <submittedName>
        <fullName evidence="4">Uncharacterized protein</fullName>
    </submittedName>
</protein>
<comment type="caution">
    <text evidence="4">The sequence shown here is derived from an EMBL/GenBank/DDBJ whole genome shotgun (WGS) entry which is preliminary data.</text>
</comment>
<comment type="similarity">
    <text evidence="1">Belongs to the AAA ATPase family.</text>
</comment>
<keyword evidence="2" id="KW-0547">Nucleotide-binding</keyword>
<dbReference type="AlphaFoldDB" id="A0A1Y1VRG1"/>
<sequence length="223" mass="22918">MAQAAGGGRAGGVDGSNARLGWRRYPGTVYRGCAARSAQAVPTLYESAQRLQISADVINVSMTDLRLAAAQIVPSSQRSATSSAMPLPQPLQPLLGQLVGIAALKLSTALALGSSAPNVFRPRLAVHGAAGMASASVGAAAAYAMEARDVPVFHVTPALLHDIAGVGHLFQEALRRQPSVLHVPMADGLALTMDAAAIAMLDHCIRALPIGARVAVLCGCRSR</sequence>
<evidence type="ECO:0000313" key="4">
    <source>
        <dbReference type="EMBL" id="ORX63882.1"/>
    </source>
</evidence>
<keyword evidence="3" id="KW-0067">ATP-binding</keyword>
<gene>
    <name evidence="4" type="ORF">DL89DRAFT_62935</name>
</gene>